<feature type="compositionally biased region" description="Low complexity" evidence="1">
    <location>
        <begin position="62"/>
        <end position="81"/>
    </location>
</feature>
<comment type="caution">
    <text evidence="2">The sequence shown here is derived from an EMBL/GenBank/DDBJ whole genome shotgun (WGS) entry which is preliminary data.</text>
</comment>
<name>A0ABQ9H2S8_9NEOP</name>
<evidence type="ECO:0000313" key="3">
    <source>
        <dbReference type="Proteomes" id="UP001159363"/>
    </source>
</evidence>
<gene>
    <name evidence="2" type="ORF">PR048_019172</name>
</gene>
<reference evidence="2 3" key="1">
    <citation type="submission" date="2023-02" db="EMBL/GenBank/DDBJ databases">
        <title>LHISI_Scaffold_Assembly.</title>
        <authorList>
            <person name="Stuart O.P."/>
            <person name="Cleave R."/>
            <person name="Magrath M.J.L."/>
            <person name="Mikheyev A.S."/>
        </authorList>
    </citation>
    <scope>NUCLEOTIDE SEQUENCE [LARGE SCALE GENOMIC DNA]</scope>
    <source>
        <strain evidence="2">Daus_M_001</strain>
        <tissue evidence="2">Leg muscle</tissue>
    </source>
</reference>
<sequence>MVILMRCRGSPVADPDLQKVMCFRETGQSLCARRKPGVSTSLPSYCSSATWYPASVAGSTTPSGCPTWTTTSRSTRHPSSSGRGGVVVRLLASHLGEPGSIPGFSHVQIVPGDAVGRRVSSGISRFQRPFFAVQIHSHLILPSSALTTSLVPKTTEVKQPPYTANSSFAPQQNVVTSQQIVGMLFTSQRLVSCSPAGGPANREPSAAIGANWRTGTHTSKELQRSFASVYLPIIANDVFTGNCNRLKDIGKSVGIMGIHGMFASWPAAGPNDRDTNTSSFSQNVSLIWWANHNTPWVLAIRISFSGKIDTKFWSSFILREMLEIFGEFGHKGIGKYEPGASRPSYGDVTKPQYWIHVTLTLTHHINLDPMARPLTHHRDPVSIPGQVTGFSHVGIVQDDAIGRRVYSGTSCFPDLSFWFHTSITLIGFQDLAVKSHPNLFTSLDLDPVTLNDLENKNSRKICKTQQAYDVTDYYHHVGCSANQIVCPIPGISSVIRWASSNARQISASAGIPSSSRSAIVCKTPNKALVAVVSNVSYRAKLSEYIAFPDGVFDKLLPSWMSLRESLSSTSKRQVEHFGALLAT</sequence>
<proteinExistence type="predicted"/>
<evidence type="ECO:0000256" key="1">
    <source>
        <dbReference type="SAM" id="MobiDB-lite"/>
    </source>
</evidence>
<dbReference type="EMBL" id="JARBHB010000007">
    <property type="protein sequence ID" value="KAJ8878591.1"/>
    <property type="molecule type" value="Genomic_DNA"/>
</dbReference>
<feature type="region of interest" description="Disordered" evidence="1">
    <location>
        <begin position="62"/>
        <end position="83"/>
    </location>
</feature>
<organism evidence="2 3">
    <name type="scientific">Dryococelus australis</name>
    <dbReference type="NCBI Taxonomy" id="614101"/>
    <lineage>
        <taxon>Eukaryota</taxon>
        <taxon>Metazoa</taxon>
        <taxon>Ecdysozoa</taxon>
        <taxon>Arthropoda</taxon>
        <taxon>Hexapoda</taxon>
        <taxon>Insecta</taxon>
        <taxon>Pterygota</taxon>
        <taxon>Neoptera</taxon>
        <taxon>Polyneoptera</taxon>
        <taxon>Phasmatodea</taxon>
        <taxon>Verophasmatodea</taxon>
        <taxon>Anareolatae</taxon>
        <taxon>Phasmatidae</taxon>
        <taxon>Eurycanthinae</taxon>
        <taxon>Dryococelus</taxon>
    </lineage>
</organism>
<keyword evidence="3" id="KW-1185">Reference proteome</keyword>
<evidence type="ECO:0000313" key="2">
    <source>
        <dbReference type="EMBL" id="KAJ8878591.1"/>
    </source>
</evidence>
<dbReference type="Proteomes" id="UP001159363">
    <property type="component" value="Chromosome 6"/>
</dbReference>
<protein>
    <submittedName>
        <fullName evidence="2">Uncharacterized protein</fullName>
    </submittedName>
</protein>
<accession>A0ABQ9H2S8</accession>